<accession>A0A8X6F9Z6</accession>
<gene>
    <name evidence="2" type="ORF">TNCT_271871</name>
</gene>
<dbReference type="EMBL" id="BMAO01001504">
    <property type="protein sequence ID" value="GFQ73932.1"/>
    <property type="molecule type" value="Genomic_DNA"/>
</dbReference>
<reference evidence="2" key="1">
    <citation type="submission" date="2020-07" db="EMBL/GenBank/DDBJ databases">
        <title>Multicomponent nature underlies the extraordinary mechanical properties of spider dragline silk.</title>
        <authorList>
            <person name="Kono N."/>
            <person name="Nakamura H."/>
            <person name="Mori M."/>
            <person name="Yoshida Y."/>
            <person name="Ohtoshi R."/>
            <person name="Malay A.D."/>
            <person name="Moran D.A.P."/>
            <person name="Tomita M."/>
            <person name="Numata K."/>
            <person name="Arakawa K."/>
        </authorList>
    </citation>
    <scope>NUCLEOTIDE SEQUENCE</scope>
</reference>
<proteinExistence type="predicted"/>
<protein>
    <recommendedName>
        <fullName evidence="4">Transmembrane protein</fullName>
    </recommendedName>
</protein>
<evidence type="ECO:0008006" key="4">
    <source>
        <dbReference type="Google" id="ProtNLM"/>
    </source>
</evidence>
<evidence type="ECO:0000313" key="3">
    <source>
        <dbReference type="Proteomes" id="UP000887116"/>
    </source>
</evidence>
<sequence length="124" mass="14721">MDEENERRVIEINTLEKLEAFAWFVKVLDVISSIYYKIPWYFLVLYSVIQIFIPYLIPEHRVWRLETSVFASFVFCYLCAKGASIFQIDVNADNESNFAARGSMSFLLLYIIRVYSDHFLEDDH</sequence>
<feature type="transmembrane region" description="Helical" evidence="1">
    <location>
        <begin position="38"/>
        <end position="57"/>
    </location>
</feature>
<keyword evidence="1" id="KW-1133">Transmembrane helix</keyword>
<evidence type="ECO:0000313" key="2">
    <source>
        <dbReference type="EMBL" id="GFQ73932.1"/>
    </source>
</evidence>
<keyword evidence="3" id="KW-1185">Reference proteome</keyword>
<keyword evidence="1" id="KW-0472">Membrane</keyword>
<name>A0A8X6F9Z6_TRICU</name>
<evidence type="ECO:0000256" key="1">
    <source>
        <dbReference type="SAM" id="Phobius"/>
    </source>
</evidence>
<dbReference type="Proteomes" id="UP000887116">
    <property type="component" value="Unassembled WGS sequence"/>
</dbReference>
<feature type="transmembrane region" description="Helical" evidence="1">
    <location>
        <begin position="98"/>
        <end position="116"/>
    </location>
</feature>
<comment type="caution">
    <text evidence="2">The sequence shown here is derived from an EMBL/GenBank/DDBJ whole genome shotgun (WGS) entry which is preliminary data.</text>
</comment>
<dbReference type="AlphaFoldDB" id="A0A8X6F9Z6"/>
<feature type="transmembrane region" description="Helical" evidence="1">
    <location>
        <begin position="69"/>
        <end position="86"/>
    </location>
</feature>
<keyword evidence="1" id="KW-0812">Transmembrane</keyword>
<organism evidence="2 3">
    <name type="scientific">Trichonephila clavata</name>
    <name type="common">Joro spider</name>
    <name type="synonym">Nephila clavata</name>
    <dbReference type="NCBI Taxonomy" id="2740835"/>
    <lineage>
        <taxon>Eukaryota</taxon>
        <taxon>Metazoa</taxon>
        <taxon>Ecdysozoa</taxon>
        <taxon>Arthropoda</taxon>
        <taxon>Chelicerata</taxon>
        <taxon>Arachnida</taxon>
        <taxon>Araneae</taxon>
        <taxon>Araneomorphae</taxon>
        <taxon>Entelegynae</taxon>
        <taxon>Araneoidea</taxon>
        <taxon>Nephilidae</taxon>
        <taxon>Trichonephila</taxon>
    </lineage>
</organism>